<name>A0AA41PXN6_9ACTN</name>
<proteinExistence type="predicted"/>
<keyword evidence="3" id="KW-0378">Hydrolase</keyword>
<dbReference type="SUPFAM" id="SSF53474">
    <property type="entry name" value="alpha/beta-Hydrolases"/>
    <property type="match status" value="1"/>
</dbReference>
<dbReference type="InterPro" id="IPR029058">
    <property type="entry name" value="AB_hydrolase_fold"/>
</dbReference>
<sequence length="398" mass="41403">MTDVSPAEDTAAAAAPAPPAARKPAAKKPAPATTAKSAKKPARAPRQTKSAAAKATAEPELAAAVVQAVPVPAPAAAPEASPAPIVPLRRIRVVLARDGAALHVVEHGPADAAVTVVLAHGWTLTHGSWAVPARTLVTDPGASVRVVTYDQRGHGRSSSGLVRPYSIDQLGQDLFDVLEAVAPSGPVVLGGHSMGGMTIMALAAARPELFGARVRGVLLVGTSSGDLVPLAEPFPVAERLRARAGLRFFALGQRRPEVFARGRRILPGPHTKSHLRSVKLGLFGPDADESVVRSCAWMVHNTSVEALCGYFPAIAAHDKAGQLAALASVPVHIVVGDRDKLTPLQHSRRLAAELPHAELRIEPRCGHMVLTERPQSVTAPLRELCRVAAAGPSAVPAH</sequence>
<dbReference type="InterPro" id="IPR050471">
    <property type="entry name" value="AB_hydrolase"/>
</dbReference>
<evidence type="ECO:0000313" key="4">
    <source>
        <dbReference type="Proteomes" id="UP001165378"/>
    </source>
</evidence>
<evidence type="ECO:0000313" key="3">
    <source>
        <dbReference type="EMBL" id="MCF2527628.1"/>
    </source>
</evidence>
<evidence type="ECO:0000259" key="2">
    <source>
        <dbReference type="Pfam" id="PF00561"/>
    </source>
</evidence>
<dbReference type="RefSeq" id="WP_235051788.1">
    <property type="nucleotide sequence ID" value="NZ_JAKFHA010000004.1"/>
</dbReference>
<dbReference type="Gene3D" id="3.40.50.1820">
    <property type="entry name" value="alpha/beta hydrolase"/>
    <property type="match status" value="1"/>
</dbReference>
<comment type="caution">
    <text evidence="3">The sequence shown here is derived from an EMBL/GenBank/DDBJ whole genome shotgun (WGS) entry which is preliminary data.</text>
</comment>
<keyword evidence="4" id="KW-1185">Reference proteome</keyword>
<dbReference type="PANTHER" id="PTHR43433">
    <property type="entry name" value="HYDROLASE, ALPHA/BETA FOLD FAMILY PROTEIN"/>
    <property type="match status" value="1"/>
</dbReference>
<reference evidence="3" key="1">
    <citation type="submission" date="2022-01" db="EMBL/GenBank/DDBJ databases">
        <title>Genome-Based Taxonomic Classification of the Phylum Actinobacteria.</title>
        <authorList>
            <person name="Gao Y."/>
        </authorList>
    </citation>
    <scope>NUCLEOTIDE SEQUENCE</scope>
    <source>
        <strain evidence="3">KLBMP 8922</strain>
    </source>
</reference>
<feature type="region of interest" description="Disordered" evidence="1">
    <location>
        <begin position="1"/>
        <end position="56"/>
    </location>
</feature>
<dbReference type="GO" id="GO:0016787">
    <property type="term" value="F:hydrolase activity"/>
    <property type="evidence" value="ECO:0007669"/>
    <property type="project" value="UniProtKB-KW"/>
</dbReference>
<dbReference type="InterPro" id="IPR000073">
    <property type="entry name" value="AB_hydrolase_1"/>
</dbReference>
<organism evidence="3 4">
    <name type="scientific">Yinghuangia soli</name>
    <dbReference type="NCBI Taxonomy" id="2908204"/>
    <lineage>
        <taxon>Bacteria</taxon>
        <taxon>Bacillati</taxon>
        <taxon>Actinomycetota</taxon>
        <taxon>Actinomycetes</taxon>
        <taxon>Kitasatosporales</taxon>
        <taxon>Streptomycetaceae</taxon>
        <taxon>Yinghuangia</taxon>
    </lineage>
</organism>
<dbReference type="AlphaFoldDB" id="A0AA41PXN6"/>
<dbReference type="Pfam" id="PF00561">
    <property type="entry name" value="Abhydrolase_1"/>
    <property type="match status" value="1"/>
</dbReference>
<dbReference type="EMBL" id="JAKFHA010000004">
    <property type="protein sequence ID" value="MCF2527628.1"/>
    <property type="molecule type" value="Genomic_DNA"/>
</dbReference>
<gene>
    <name evidence="3" type="ORF">LZ495_10435</name>
</gene>
<dbReference type="PANTHER" id="PTHR43433:SF1">
    <property type="entry name" value="BLL5160 PROTEIN"/>
    <property type="match status" value="1"/>
</dbReference>
<feature type="domain" description="AB hydrolase-1" evidence="2">
    <location>
        <begin position="115"/>
        <end position="374"/>
    </location>
</feature>
<accession>A0AA41PXN6</accession>
<feature type="compositionally biased region" description="Low complexity" evidence="1">
    <location>
        <begin position="22"/>
        <end position="36"/>
    </location>
</feature>
<dbReference type="Proteomes" id="UP001165378">
    <property type="component" value="Unassembled WGS sequence"/>
</dbReference>
<evidence type="ECO:0000256" key="1">
    <source>
        <dbReference type="SAM" id="MobiDB-lite"/>
    </source>
</evidence>
<protein>
    <submittedName>
        <fullName evidence="3">Alpha/beta hydrolase</fullName>
    </submittedName>
</protein>